<keyword evidence="3" id="KW-1003">Cell membrane</keyword>
<evidence type="ECO:0000256" key="7">
    <source>
        <dbReference type="SAM" id="MobiDB-lite"/>
    </source>
</evidence>
<evidence type="ECO:0000256" key="5">
    <source>
        <dbReference type="ARBA" id="ARBA00022989"/>
    </source>
</evidence>
<evidence type="ECO:0000256" key="6">
    <source>
        <dbReference type="ARBA" id="ARBA00023136"/>
    </source>
</evidence>
<evidence type="ECO:0000256" key="4">
    <source>
        <dbReference type="ARBA" id="ARBA00022692"/>
    </source>
</evidence>
<evidence type="ECO:0000256" key="8">
    <source>
        <dbReference type="SAM" id="Phobius"/>
    </source>
</evidence>
<dbReference type="InterPro" id="IPR018076">
    <property type="entry name" value="T2SS_GspF_dom"/>
</dbReference>
<evidence type="ECO:0000259" key="9">
    <source>
        <dbReference type="Pfam" id="PF00482"/>
    </source>
</evidence>
<organism evidence="10 11">
    <name type="scientific">Haloferula luteola</name>
    <dbReference type="NCBI Taxonomy" id="595692"/>
    <lineage>
        <taxon>Bacteria</taxon>
        <taxon>Pseudomonadati</taxon>
        <taxon>Verrucomicrobiota</taxon>
        <taxon>Verrucomicrobiia</taxon>
        <taxon>Verrucomicrobiales</taxon>
        <taxon>Verrucomicrobiaceae</taxon>
        <taxon>Haloferula</taxon>
    </lineage>
</organism>
<dbReference type="RefSeq" id="WP_184019322.1">
    <property type="nucleotide sequence ID" value="NZ_JACHFD010000012.1"/>
</dbReference>
<dbReference type="EMBL" id="JACHFD010000012">
    <property type="protein sequence ID" value="MBB5352354.1"/>
    <property type="molecule type" value="Genomic_DNA"/>
</dbReference>
<keyword evidence="4 8" id="KW-0812">Transmembrane</keyword>
<dbReference type="Gene3D" id="1.20.81.30">
    <property type="entry name" value="Type II secretion system (T2SS), domain F"/>
    <property type="match status" value="2"/>
</dbReference>
<comment type="caution">
    <text evidence="10">The sequence shown here is derived from an EMBL/GenBank/DDBJ whole genome shotgun (WGS) entry which is preliminary data.</text>
</comment>
<dbReference type="InterPro" id="IPR042094">
    <property type="entry name" value="T2SS_GspF_sf"/>
</dbReference>
<dbReference type="GO" id="GO:0005886">
    <property type="term" value="C:plasma membrane"/>
    <property type="evidence" value="ECO:0007669"/>
    <property type="project" value="UniProtKB-SubCell"/>
</dbReference>
<reference evidence="10 11" key="1">
    <citation type="submission" date="2020-08" db="EMBL/GenBank/DDBJ databases">
        <title>Genomic Encyclopedia of Type Strains, Phase IV (KMG-IV): sequencing the most valuable type-strain genomes for metagenomic binning, comparative biology and taxonomic classification.</title>
        <authorList>
            <person name="Goeker M."/>
        </authorList>
    </citation>
    <scope>NUCLEOTIDE SEQUENCE [LARGE SCALE GENOMIC DNA]</scope>
    <source>
        <strain evidence="10 11">YC6886</strain>
    </source>
</reference>
<dbReference type="PANTHER" id="PTHR30012">
    <property type="entry name" value="GENERAL SECRETION PATHWAY PROTEIN"/>
    <property type="match status" value="1"/>
</dbReference>
<gene>
    <name evidence="10" type="ORF">HNR46_002599</name>
</gene>
<evidence type="ECO:0000313" key="11">
    <source>
        <dbReference type="Proteomes" id="UP000557717"/>
    </source>
</evidence>
<dbReference type="Pfam" id="PF00482">
    <property type="entry name" value="T2SSF"/>
    <property type="match status" value="2"/>
</dbReference>
<comment type="subcellular location">
    <subcellularLocation>
        <location evidence="1">Cell membrane</location>
        <topology evidence="1">Multi-pass membrane protein</topology>
    </subcellularLocation>
</comment>
<dbReference type="PANTHER" id="PTHR30012:SF0">
    <property type="entry name" value="TYPE II SECRETION SYSTEM PROTEIN F-RELATED"/>
    <property type="match status" value="1"/>
</dbReference>
<comment type="similarity">
    <text evidence="2">Belongs to the GSP F family.</text>
</comment>
<feature type="transmembrane region" description="Helical" evidence="8">
    <location>
        <begin position="150"/>
        <end position="170"/>
    </location>
</feature>
<name>A0A840V9V4_9BACT</name>
<dbReference type="InterPro" id="IPR003004">
    <property type="entry name" value="GspF/PilC"/>
</dbReference>
<feature type="domain" description="Type II secretion system protein GspF" evidence="9">
    <location>
        <begin position="52"/>
        <end position="165"/>
    </location>
</feature>
<dbReference type="Proteomes" id="UP000557717">
    <property type="component" value="Unassembled WGS sequence"/>
</dbReference>
<feature type="transmembrane region" description="Helical" evidence="8">
    <location>
        <begin position="202"/>
        <end position="218"/>
    </location>
</feature>
<feature type="compositionally biased region" description="Low complexity" evidence="7">
    <location>
        <begin position="1"/>
        <end position="19"/>
    </location>
</feature>
<evidence type="ECO:0000256" key="2">
    <source>
        <dbReference type="ARBA" id="ARBA00005745"/>
    </source>
</evidence>
<sequence>MTNGKTSSPTPLPATGAAAKPKKKSLFSTEITLSKEAKIKPLSKKDLMGVFRGLSSMLRAQINTADALKYYAQGLPDKVISGTLMQIREDITAGVSVHEAFRRTGRFTDMVIGLIQAGSDAGQLNQAFSSLAARFASELHFSKAIRKATMMPAVVISVLTGAFIVSQVKIVPQVEEMLSSVNQKADGLTAISFAVAHTTQKIWWIVVSIIIGIIVSIWRSDALRNLLLGLLMSKWRLLRMLVMSLRQMTFLSTMRLLHANGINLAKAIRVSANSVKGTPFYSELREAADKYEKTGVPLSTAFSKYTSVDSQVVHMLSIGEKSASLDHQLEMLSEMYEEDAENYMASFTALVNFLVLLVAVGLIAAVFIGTFLPIFLMGPKMMNSGM</sequence>
<feature type="region of interest" description="Disordered" evidence="7">
    <location>
        <begin position="1"/>
        <end position="23"/>
    </location>
</feature>
<keyword evidence="11" id="KW-1185">Reference proteome</keyword>
<evidence type="ECO:0000256" key="3">
    <source>
        <dbReference type="ARBA" id="ARBA00022475"/>
    </source>
</evidence>
<evidence type="ECO:0000313" key="10">
    <source>
        <dbReference type="EMBL" id="MBB5352354.1"/>
    </source>
</evidence>
<proteinExistence type="inferred from homology"/>
<evidence type="ECO:0000256" key="1">
    <source>
        <dbReference type="ARBA" id="ARBA00004651"/>
    </source>
</evidence>
<feature type="domain" description="Type II secretion system protein GspF" evidence="9">
    <location>
        <begin position="250"/>
        <end position="373"/>
    </location>
</feature>
<keyword evidence="5 8" id="KW-1133">Transmembrane helix</keyword>
<keyword evidence="6 8" id="KW-0472">Membrane</keyword>
<accession>A0A840V9V4</accession>
<dbReference type="AlphaFoldDB" id="A0A840V9V4"/>
<feature type="transmembrane region" description="Helical" evidence="8">
    <location>
        <begin position="353"/>
        <end position="376"/>
    </location>
</feature>
<protein>
    <submittedName>
        <fullName evidence="10">Type II secretory pathway component PulF</fullName>
    </submittedName>
</protein>